<dbReference type="AlphaFoldDB" id="G0V3A7"/>
<organism evidence="3">
    <name type="scientific">Trypanosoma congolense (strain IL3000)</name>
    <dbReference type="NCBI Taxonomy" id="1068625"/>
    <lineage>
        <taxon>Eukaryota</taxon>
        <taxon>Discoba</taxon>
        <taxon>Euglenozoa</taxon>
        <taxon>Kinetoplastea</taxon>
        <taxon>Metakinetoplastina</taxon>
        <taxon>Trypanosomatida</taxon>
        <taxon>Trypanosomatidae</taxon>
        <taxon>Trypanosoma</taxon>
        <taxon>Nannomonas</taxon>
    </lineage>
</organism>
<proteinExistence type="predicted"/>
<evidence type="ECO:0000256" key="1">
    <source>
        <dbReference type="SAM" id="Coils"/>
    </source>
</evidence>
<feature type="coiled-coil region" evidence="1">
    <location>
        <begin position="371"/>
        <end position="426"/>
    </location>
</feature>
<evidence type="ECO:0000256" key="2">
    <source>
        <dbReference type="SAM" id="MobiDB-lite"/>
    </source>
</evidence>
<evidence type="ECO:0000313" key="3">
    <source>
        <dbReference type="EMBL" id="CCC96130.1"/>
    </source>
</evidence>
<dbReference type="EMBL" id="HE575324">
    <property type="protein sequence ID" value="CCC96130.1"/>
    <property type="molecule type" value="Genomic_DNA"/>
</dbReference>
<accession>G0V3A7</accession>
<name>G0V3A7_TRYCI</name>
<keyword evidence="1" id="KW-0175">Coiled coil</keyword>
<feature type="region of interest" description="Disordered" evidence="2">
    <location>
        <begin position="215"/>
        <end position="293"/>
    </location>
</feature>
<gene>
    <name evidence="3" type="ORF">TCIL3000_11_16420</name>
</gene>
<feature type="region of interest" description="Disordered" evidence="2">
    <location>
        <begin position="142"/>
        <end position="172"/>
    </location>
</feature>
<dbReference type="VEuPathDB" id="TriTrypDB:TcIL3000.11.16420"/>
<reference evidence="3" key="1">
    <citation type="journal article" date="2012" name="Proc. Natl. Acad. Sci. U.S.A.">
        <title>Antigenic diversity is generated by distinct evolutionary mechanisms in African trypanosome species.</title>
        <authorList>
            <person name="Jackson A.P."/>
            <person name="Berry A."/>
            <person name="Aslett M."/>
            <person name="Allison H.C."/>
            <person name="Burton P."/>
            <person name="Vavrova-Anderson J."/>
            <person name="Brown R."/>
            <person name="Browne H."/>
            <person name="Corton N."/>
            <person name="Hauser H."/>
            <person name="Gamble J."/>
            <person name="Gilderthorp R."/>
            <person name="Marcello L."/>
            <person name="McQuillan J."/>
            <person name="Otto T.D."/>
            <person name="Quail M.A."/>
            <person name="Sanders M.J."/>
            <person name="van Tonder A."/>
            <person name="Ginger M.L."/>
            <person name="Field M.C."/>
            <person name="Barry J.D."/>
            <person name="Hertz-Fowler C."/>
            <person name="Berriman M."/>
        </authorList>
    </citation>
    <scope>NUCLEOTIDE SEQUENCE</scope>
    <source>
        <strain evidence="3">IL3000</strain>
    </source>
</reference>
<feature type="region of interest" description="Disordered" evidence="2">
    <location>
        <begin position="104"/>
        <end position="125"/>
    </location>
</feature>
<protein>
    <submittedName>
        <fullName evidence="3">Uncharacterized protein TCIL3000_11_16420</fullName>
    </submittedName>
</protein>
<sequence length="460" mass="50730">MSLPIVRLRNVDLNASTIADDLVSASCTLYSFLDPVPTRAEYQVAMEAFRCALHRKMSSRLLPKSNVRMLNLLNASVHDGVLRYPPKVVPGIARNSQAWRTFLKGKGTDTTPAGGVSPKRETRCGGSFGSVTRAECGNVKLSPSTQTKALPDTSGGLRSGGRDKWGGDAASWEEPEVVRDRVSMHQMRFPNPYEPMNPPAGGQLITCDMSTGTETDVSTESVSETERRFSEGDSYTIDGPPDTIMESTQVWKGADAGSDCRKGGKKKVPTGSGGRGKKKGRECHLEASDEEVEMTDEVHDTDTDLSQVPHPILCELLNQVESTLPAEEDKNDVKEWEFGALMESKAASIRERLEHAFASISPAEKETAALLQELEGRVAMAEKLLQVEKHEEETIQIAHCTLIMEIEAMRRTLKEVMHAVREAEVRHAREGSQSPFYMDESRLMVMLQQALSSAENQEHR</sequence>